<dbReference type="Proteomes" id="UP000515292">
    <property type="component" value="Chromosome"/>
</dbReference>
<accession>A0A7G5IFW3</accession>
<evidence type="ECO:0000313" key="4">
    <source>
        <dbReference type="Proteomes" id="UP000515292"/>
    </source>
</evidence>
<organism evidence="3 4">
    <name type="scientific">Sandaracinobacteroides saxicola</name>
    <dbReference type="NCBI Taxonomy" id="2759707"/>
    <lineage>
        <taxon>Bacteria</taxon>
        <taxon>Pseudomonadati</taxon>
        <taxon>Pseudomonadota</taxon>
        <taxon>Alphaproteobacteria</taxon>
        <taxon>Sphingomonadales</taxon>
        <taxon>Sphingosinicellaceae</taxon>
        <taxon>Sandaracinobacteroides</taxon>
    </lineage>
</organism>
<dbReference type="Pfam" id="PF23639">
    <property type="entry name" value="DUF7146"/>
    <property type="match status" value="1"/>
</dbReference>
<feature type="domain" description="Toprim" evidence="1">
    <location>
        <begin position="233"/>
        <end position="308"/>
    </location>
</feature>
<sequence length="310" mass="33534">MPDASDLARQLARNAESVCRHYLPQGRRQGRYWLVGDVEGTPGRSLFVWLTGSTSGKGAAGKWTDAATGEHGDLLDLIAASQRLISLADALEEARRFLSLPQPEPRSFEPLPPVPTGSAEAGWRLWAISQPVHGTLAETYLRQRGIPDLRAIGCLRFHPNCCYRADADDPPGTPAAFPALIAAVRDSDGTLCGLHRTWLDPSGITKAAITTPRPAMGDLLGHGLRFARVEDVMVAGESIETMLSLRQILPDMPMIAALSAAHLAAFKLPPNLRRLYIARDTDAAWHQAATTLADRAQDSGIEPLMLDARA</sequence>
<keyword evidence="4" id="KW-1185">Reference proteome</keyword>
<dbReference type="AlphaFoldDB" id="A0A7G5IFW3"/>
<dbReference type="EMBL" id="CP059851">
    <property type="protein sequence ID" value="QMW22255.1"/>
    <property type="molecule type" value="Genomic_DNA"/>
</dbReference>
<dbReference type="RefSeq" id="WP_182295100.1">
    <property type="nucleotide sequence ID" value="NZ_CP059851.1"/>
</dbReference>
<gene>
    <name evidence="3" type="ORF">H3309_12935</name>
</gene>
<proteinExistence type="predicted"/>
<evidence type="ECO:0000259" key="1">
    <source>
        <dbReference type="Pfam" id="PF13362"/>
    </source>
</evidence>
<evidence type="ECO:0000313" key="3">
    <source>
        <dbReference type="EMBL" id="QMW22255.1"/>
    </source>
</evidence>
<dbReference type="InterPro" id="IPR055570">
    <property type="entry name" value="DUF7146"/>
</dbReference>
<dbReference type="Pfam" id="PF13362">
    <property type="entry name" value="Toprim_3"/>
    <property type="match status" value="1"/>
</dbReference>
<name>A0A7G5IFW3_9SPHN</name>
<reference evidence="3 4" key="1">
    <citation type="submission" date="2020-07" db="EMBL/GenBank/DDBJ databases">
        <title>Complete genome sequence for Sandaracinobacter sp. M6.</title>
        <authorList>
            <person name="Tang Y."/>
            <person name="Liu Q."/>
            <person name="Guo Z."/>
            <person name="Lei P."/>
            <person name="Huang B."/>
        </authorList>
    </citation>
    <scope>NUCLEOTIDE SEQUENCE [LARGE SCALE GENOMIC DNA]</scope>
    <source>
        <strain evidence="3 4">M6</strain>
    </source>
</reference>
<protein>
    <submittedName>
        <fullName evidence="3">Toprim domain-containing protein</fullName>
    </submittedName>
</protein>
<evidence type="ECO:0000259" key="2">
    <source>
        <dbReference type="Pfam" id="PF23639"/>
    </source>
</evidence>
<dbReference type="InterPro" id="IPR006171">
    <property type="entry name" value="TOPRIM_dom"/>
</dbReference>
<feature type="domain" description="DUF7146" evidence="2">
    <location>
        <begin position="118"/>
        <end position="226"/>
    </location>
</feature>
<dbReference type="KEGG" id="sand:H3309_12935"/>